<dbReference type="Proteomes" id="UP001165064">
    <property type="component" value="Unassembled WGS sequence"/>
</dbReference>
<sequence length="164" mass="19303">MSNEIPAEDLPTRWEIELEFVQSLANMQYLTYLAQTGHLENPQFLNYIDYLQYWHDPQYSKNLIYPNCLHILTLLKSPHFRSSISKQELSSLIYQDMVDRWKEPLFEQQQQQQEQQQKLAAKNGGFNNTDQENKNGDISNQNEAEKQNGSTFPQQQNGDQLHPQ</sequence>
<gene>
    <name evidence="1" type="ORF">Amon02_000379200</name>
</gene>
<name>A0ACB5T1Y2_AMBMO</name>
<evidence type="ECO:0000313" key="1">
    <source>
        <dbReference type="EMBL" id="GME79152.1"/>
    </source>
</evidence>
<protein>
    <submittedName>
        <fullName evidence="1">Unnamed protein product</fullName>
    </submittedName>
</protein>
<evidence type="ECO:0000313" key="2">
    <source>
        <dbReference type="Proteomes" id="UP001165064"/>
    </source>
</evidence>
<accession>A0ACB5T1Y2</accession>
<proteinExistence type="predicted"/>
<organism evidence="1 2">
    <name type="scientific">Ambrosiozyma monospora</name>
    <name type="common">Yeast</name>
    <name type="synonym">Endomycopsis monosporus</name>
    <dbReference type="NCBI Taxonomy" id="43982"/>
    <lineage>
        <taxon>Eukaryota</taxon>
        <taxon>Fungi</taxon>
        <taxon>Dikarya</taxon>
        <taxon>Ascomycota</taxon>
        <taxon>Saccharomycotina</taxon>
        <taxon>Pichiomycetes</taxon>
        <taxon>Pichiales</taxon>
        <taxon>Pichiaceae</taxon>
        <taxon>Ambrosiozyma</taxon>
    </lineage>
</organism>
<dbReference type="EMBL" id="BSXS01002464">
    <property type="protein sequence ID" value="GME79152.1"/>
    <property type="molecule type" value="Genomic_DNA"/>
</dbReference>
<keyword evidence="2" id="KW-1185">Reference proteome</keyword>
<comment type="caution">
    <text evidence="1">The sequence shown here is derived from an EMBL/GenBank/DDBJ whole genome shotgun (WGS) entry which is preliminary data.</text>
</comment>
<reference evidence="1" key="1">
    <citation type="submission" date="2023-04" db="EMBL/GenBank/DDBJ databases">
        <title>Ambrosiozyma monospora NBRC 10751.</title>
        <authorList>
            <person name="Ichikawa N."/>
            <person name="Sato H."/>
            <person name="Tonouchi N."/>
        </authorList>
    </citation>
    <scope>NUCLEOTIDE SEQUENCE</scope>
    <source>
        <strain evidence="1">NBRC 10751</strain>
    </source>
</reference>